<dbReference type="InterPro" id="IPR051198">
    <property type="entry name" value="BchE-like"/>
</dbReference>
<evidence type="ECO:0000256" key="3">
    <source>
        <dbReference type="ARBA" id="ARBA00022723"/>
    </source>
</evidence>
<dbReference type="InterPro" id="IPR006158">
    <property type="entry name" value="Cobalamin-bd"/>
</dbReference>
<keyword evidence="3" id="KW-0479">Metal-binding</keyword>
<evidence type="ECO:0000313" key="9">
    <source>
        <dbReference type="Proteomes" id="UP000018922"/>
    </source>
</evidence>
<dbReference type="SFLD" id="SFLDG01123">
    <property type="entry name" value="methyltransferase_(Class_B)"/>
    <property type="match status" value="1"/>
</dbReference>
<name>V6F7R5_MAGGM</name>
<keyword evidence="2" id="KW-0949">S-adenosyl-L-methionine</keyword>
<dbReference type="GO" id="GO:0031419">
    <property type="term" value="F:cobalamin binding"/>
    <property type="evidence" value="ECO:0007669"/>
    <property type="project" value="InterPro"/>
</dbReference>
<evidence type="ECO:0000259" key="6">
    <source>
        <dbReference type="PROSITE" id="PS51332"/>
    </source>
</evidence>
<comment type="cofactor">
    <cofactor evidence="1">
        <name>[4Fe-4S] cluster</name>
        <dbReference type="ChEBI" id="CHEBI:49883"/>
    </cofactor>
</comment>
<keyword evidence="4" id="KW-0408">Iron</keyword>
<dbReference type="SMART" id="SM00729">
    <property type="entry name" value="Elp3"/>
    <property type="match status" value="1"/>
</dbReference>
<gene>
    <name evidence="8" type="ordered locus">MGMSRv2__4182</name>
</gene>
<dbReference type="eggNOG" id="COG1032">
    <property type="taxonomic scope" value="Bacteria"/>
</dbReference>
<dbReference type="GO" id="GO:0016491">
    <property type="term" value="F:oxidoreductase activity"/>
    <property type="evidence" value="ECO:0007669"/>
    <property type="project" value="UniProtKB-KW"/>
</dbReference>
<evidence type="ECO:0000256" key="2">
    <source>
        <dbReference type="ARBA" id="ARBA00022691"/>
    </source>
</evidence>
<keyword evidence="8" id="KW-0560">Oxidoreductase</keyword>
<dbReference type="PANTHER" id="PTHR43409:SF16">
    <property type="entry name" value="SLR0320 PROTEIN"/>
    <property type="match status" value="1"/>
</dbReference>
<evidence type="ECO:0000256" key="5">
    <source>
        <dbReference type="ARBA" id="ARBA00023014"/>
    </source>
</evidence>
<dbReference type="EMBL" id="HG794546">
    <property type="protein sequence ID" value="CDL01397.1"/>
    <property type="molecule type" value="Genomic_DNA"/>
</dbReference>
<dbReference type="Pfam" id="PF04055">
    <property type="entry name" value="Radical_SAM"/>
    <property type="match status" value="1"/>
</dbReference>
<dbReference type="HOGENOM" id="CLU_025784_0_0_5"/>
<evidence type="ECO:0000313" key="8">
    <source>
        <dbReference type="EMBL" id="CDL01397.1"/>
    </source>
</evidence>
<dbReference type="InterPro" id="IPR058240">
    <property type="entry name" value="rSAM_sf"/>
</dbReference>
<evidence type="ECO:0000259" key="7">
    <source>
        <dbReference type="PROSITE" id="PS51918"/>
    </source>
</evidence>
<dbReference type="Gene3D" id="3.40.50.280">
    <property type="entry name" value="Cobalamin-binding domain"/>
    <property type="match status" value="1"/>
</dbReference>
<organism evidence="8 9">
    <name type="scientific">Magnetospirillum gryphiswaldense (strain DSM 6361 / JCM 21280 / NBRC 15271 / MSR-1)</name>
    <dbReference type="NCBI Taxonomy" id="431944"/>
    <lineage>
        <taxon>Bacteria</taxon>
        <taxon>Pseudomonadati</taxon>
        <taxon>Pseudomonadota</taxon>
        <taxon>Alphaproteobacteria</taxon>
        <taxon>Rhodospirillales</taxon>
        <taxon>Rhodospirillaceae</taxon>
        <taxon>Magnetospirillum</taxon>
    </lineage>
</organism>
<dbReference type="InterPro" id="IPR034466">
    <property type="entry name" value="Methyltransferase_Class_B"/>
</dbReference>
<dbReference type="PROSITE" id="PS51332">
    <property type="entry name" value="B12_BINDING"/>
    <property type="match status" value="1"/>
</dbReference>
<dbReference type="SUPFAM" id="SSF102114">
    <property type="entry name" value="Radical SAM enzymes"/>
    <property type="match status" value="1"/>
</dbReference>
<dbReference type="SFLD" id="SFLDG01082">
    <property type="entry name" value="B12-binding_domain_containing"/>
    <property type="match status" value="1"/>
</dbReference>
<dbReference type="PANTHER" id="PTHR43409">
    <property type="entry name" value="ANAEROBIC MAGNESIUM-PROTOPORPHYRIN IX MONOMETHYL ESTER CYCLASE-RELATED"/>
    <property type="match status" value="1"/>
</dbReference>
<dbReference type="PROSITE" id="PS51918">
    <property type="entry name" value="RADICAL_SAM"/>
    <property type="match status" value="1"/>
</dbReference>
<dbReference type="SFLD" id="SFLDS00029">
    <property type="entry name" value="Radical_SAM"/>
    <property type="match status" value="1"/>
</dbReference>
<dbReference type="Gene3D" id="3.80.30.20">
    <property type="entry name" value="tm_1862 like domain"/>
    <property type="match status" value="1"/>
</dbReference>
<proteinExistence type="predicted"/>
<evidence type="ECO:0000256" key="4">
    <source>
        <dbReference type="ARBA" id="ARBA00023004"/>
    </source>
</evidence>
<protein>
    <submittedName>
        <fullName evidence="8">Magnesium-protoporphyrin IX monomethyl ester [oxidative] cyclase</fullName>
        <ecNumber evidence="8">1.14.13.-</ecNumber>
    </submittedName>
</protein>
<dbReference type="EC" id="1.14.13.-" evidence="8"/>
<reference evidence="8 9" key="1">
    <citation type="journal article" date="2014" name="Genome Announc.">
        <title>Complete genome sequence of Magnetospirillum gryphiswaldense MSR-1.</title>
        <authorList>
            <person name="Wang X."/>
            <person name="Wang Q."/>
            <person name="Zhang W."/>
            <person name="Wang Y."/>
            <person name="Li L."/>
            <person name="Wen T."/>
            <person name="Zhang T."/>
            <person name="Zhang Y."/>
            <person name="Xu J."/>
            <person name="Hu J."/>
            <person name="Li S."/>
            <person name="Liu L."/>
            <person name="Liu J."/>
            <person name="Jiang W."/>
            <person name="Tian J."/>
            <person name="Li Y."/>
            <person name="Schuler D."/>
            <person name="Wang L."/>
            <person name="Li J."/>
        </authorList>
    </citation>
    <scope>NUCLEOTIDE SEQUENCE [LARGE SCALE GENOMIC DNA]</scope>
    <source>
        <strain evidence="9">DSM 6361 / JCM 21280 / NBRC 15271 / MSR-1</strain>
    </source>
</reference>
<dbReference type="Proteomes" id="UP000018922">
    <property type="component" value="Chromosome I"/>
</dbReference>
<dbReference type="CDD" id="cd01335">
    <property type="entry name" value="Radical_SAM"/>
    <property type="match status" value="1"/>
</dbReference>
<dbReference type="GO" id="GO:0046872">
    <property type="term" value="F:metal ion binding"/>
    <property type="evidence" value="ECO:0007669"/>
    <property type="project" value="UniProtKB-KW"/>
</dbReference>
<dbReference type="AlphaFoldDB" id="V6F7R5"/>
<dbReference type="InterPro" id="IPR007197">
    <property type="entry name" value="rSAM"/>
</dbReference>
<feature type="domain" description="B12-binding" evidence="6">
    <location>
        <begin position="5"/>
        <end position="146"/>
    </location>
</feature>
<keyword evidence="5" id="KW-0411">Iron-sulfur</keyword>
<keyword evidence="9" id="KW-1185">Reference proteome</keyword>
<dbReference type="Pfam" id="PF02310">
    <property type="entry name" value="B12-binding"/>
    <property type="match status" value="1"/>
</dbReference>
<dbReference type="GO" id="GO:0051539">
    <property type="term" value="F:4 iron, 4 sulfur cluster binding"/>
    <property type="evidence" value="ECO:0007669"/>
    <property type="project" value="UniProtKB-KW"/>
</dbReference>
<dbReference type="KEGG" id="mgy:MGMSRv2__4182"/>
<sequence length="672" mass="76327">MDGTKGRPRVYFNEYNPFIGSAAYLPLVSGKLHSFAVTDPDVRDHYRWMPYLFRIQSPDDILAAYDRPAVAAFSAAIWNEQLCFEVVRRLKARWPQCVVIFGGSQVPHDPSRFLREHPEIDVTVTGEGEDPFLAVMRRLMTTRDLSGIDRVGWRDGSGEIVVNPDAGRFERDLDVYPSPFLEGMYDELIAAHPEIRFQVIIETNRGCPFHCTFCYWGKGGLSRKYRYFSPERVEAELDWIGRNKITFVYNADSNFGMHRRDEDIAHHMVAVKKRFGYPEKVVNLYGKNTDERIFRIAKLLHENGLHKGIGLSRQSLDPEALARTKRANISLEVYESLQRQFEAAGIPVFSELIIALPGETYESFANGIAVLLEKSVVTQLIIVLCELYPNTEMAEPEYMARYGMVGRRNVNYGVHSRVHDSGLVAEYIDYVVATDTMPVEDWRRTGILSWTAMTMIGLRVAADLFVYLRRELGVPMIDVLRFMAEGDFPAGRFPLWRRELAAYEAFMDQILAGLGRGVVEPEFGGIYWAVEEASFLRIADQADDFYVELLDMLGLFLGRSGIAHDGGQLAQVVRYQRMRLPTPVMPTTLEYDFSFSIPAYFAALARQDQAACLHASAQRMVVTPEDFAGDKARFAQEKLLWARRGGKFNVEFSWYDTATYPVAVLASVQGTA</sequence>
<dbReference type="InterPro" id="IPR006638">
    <property type="entry name" value="Elp3/MiaA/NifB-like_rSAM"/>
</dbReference>
<evidence type="ECO:0000256" key="1">
    <source>
        <dbReference type="ARBA" id="ARBA00001966"/>
    </source>
</evidence>
<dbReference type="STRING" id="1430440.MGMSRv2__4182"/>
<dbReference type="InterPro" id="IPR023404">
    <property type="entry name" value="rSAM_horseshoe"/>
</dbReference>
<accession>V6F7R5</accession>
<feature type="domain" description="Radical SAM core" evidence="7">
    <location>
        <begin position="193"/>
        <end position="415"/>
    </location>
</feature>
<dbReference type="GO" id="GO:0005829">
    <property type="term" value="C:cytosol"/>
    <property type="evidence" value="ECO:0007669"/>
    <property type="project" value="TreeGrafter"/>
</dbReference>